<keyword evidence="2" id="KW-0472">Membrane</keyword>
<evidence type="ECO:0000256" key="2">
    <source>
        <dbReference type="SAM" id="Phobius"/>
    </source>
</evidence>
<feature type="compositionally biased region" description="Acidic residues" evidence="1">
    <location>
        <begin position="125"/>
        <end position="134"/>
    </location>
</feature>
<feature type="compositionally biased region" description="Basic and acidic residues" evidence="1">
    <location>
        <begin position="295"/>
        <end position="312"/>
    </location>
</feature>
<name>A0A7S3R7R2_DUNTE</name>
<organism evidence="4">
    <name type="scientific">Dunaliella tertiolecta</name>
    <name type="common">Green alga</name>
    <dbReference type="NCBI Taxonomy" id="3047"/>
    <lineage>
        <taxon>Eukaryota</taxon>
        <taxon>Viridiplantae</taxon>
        <taxon>Chlorophyta</taxon>
        <taxon>core chlorophytes</taxon>
        <taxon>Chlorophyceae</taxon>
        <taxon>CS clade</taxon>
        <taxon>Chlamydomonadales</taxon>
        <taxon>Dunaliellaceae</taxon>
        <taxon>Dunaliella</taxon>
    </lineage>
</organism>
<evidence type="ECO:0000259" key="3">
    <source>
        <dbReference type="PROSITE" id="PS50213"/>
    </source>
</evidence>
<dbReference type="SUPFAM" id="SSF82153">
    <property type="entry name" value="FAS1 domain"/>
    <property type="match status" value="1"/>
</dbReference>
<accession>A0A7S3R7R2</accession>
<evidence type="ECO:0000256" key="1">
    <source>
        <dbReference type="SAM" id="MobiDB-lite"/>
    </source>
</evidence>
<feature type="transmembrane region" description="Helical" evidence="2">
    <location>
        <begin position="601"/>
        <end position="622"/>
    </location>
</feature>
<reference evidence="4" key="1">
    <citation type="submission" date="2021-01" db="EMBL/GenBank/DDBJ databases">
        <authorList>
            <person name="Corre E."/>
            <person name="Pelletier E."/>
            <person name="Niang G."/>
            <person name="Scheremetjew M."/>
            <person name="Finn R."/>
            <person name="Kale V."/>
            <person name="Holt S."/>
            <person name="Cochrane G."/>
            <person name="Meng A."/>
            <person name="Brown T."/>
            <person name="Cohen L."/>
        </authorList>
    </citation>
    <scope>NUCLEOTIDE SEQUENCE</scope>
    <source>
        <strain evidence="4">CCMP1320</strain>
    </source>
</reference>
<proteinExistence type="predicted"/>
<dbReference type="InterPro" id="IPR000782">
    <property type="entry name" value="FAS1_domain"/>
</dbReference>
<keyword evidence="2" id="KW-0812">Transmembrane</keyword>
<dbReference type="AlphaFoldDB" id="A0A7S3R7R2"/>
<feature type="domain" description="FAS1" evidence="3">
    <location>
        <begin position="197"/>
        <end position="280"/>
    </location>
</feature>
<feature type="region of interest" description="Disordered" evidence="1">
    <location>
        <begin position="122"/>
        <end position="149"/>
    </location>
</feature>
<dbReference type="EMBL" id="HBIP01032731">
    <property type="protein sequence ID" value="CAE0504880.1"/>
    <property type="molecule type" value="Transcribed_RNA"/>
</dbReference>
<dbReference type="Gene3D" id="2.30.180.10">
    <property type="entry name" value="FAS1 domain"/>
    <property type="match status" value="1"/>
</dbReference>
<evidence type="ECO:0000313" key="4">
    <source>
        <dbReference type="EMBL" id="CAE0504880.1"/>
    </source>
</evidence>
<dbReference type="PROSITE" id="PS50213">
    <property type="entry name" value="FAS1"/>
    <property type="match status" value="1"/>
</dbReference>
<dbReference type="InterPro" id="IPR036378">
    <property type="entry name" value="FAS1_dom_sf"/>
</dbReference>
<gene>
    <name evidence="4" type="ORF">DTER00134_LOCUS19953</name>
</gene>
<feature type="region of interest" description="Disordered" evidence="1">
    <location>
        <begin position="295"/>
        <end position="357"/>
    </location>
</feature>
<protein>
    <recommendedName>
        <fullName evidence="3">FAS1 domain-containing protein</fullName>
    </recommendedName>
</protein>
<keyword evidence="2" id="KW-1133">Transmembrane helix</keyword>
<sequence>MEAEFNHFKTLLSASSYSNDFMEGDFKGSFLAFTDNAFENFATSHDFSNGDALISWLNGKDNTEELATAMIDLHIIPGLSASTAAGNGMKYMAAKNGAGLVKVVFGDDGNVTSFVYPTLARMPDDDTDNEATDMDTDKTGNETDADEDSRRKLLNEHGASSLMFVNGGDPEGSKQCYYLNETALAPISLVNMMASRKSSVYDAISAVSALSMFKDILDKDLDGITTLRANLSATDFEGTLFAPHNDAIKTFLADLNVELSDLQAEYPSVLEAMVQYHVLPFSFSVAELTEKGNGIEKRGRRDIPGRGDKTGNSDDDDDDDRDDGTDQGDGTGDDGTGDGPGENTDRSGAGGRRLLDDHMDDVEVENRFQTRRPGSANDLNVIKTGNGRVMIRGRMGKADFMTPNSEIKISDTAYIHIIDSVLRISNVASDKSLQGLFSSNSRVKPNNGKSYNRIGQLLQSRLPNLFQNGALALGCKTLIAPPDDALPEDIDLDTVKAHVVHLAPDAIYTDGDVFATDNEDTNVKYEDEDGNGRFSFTNEAANVPWNGCEGSRKLRRSMLSSIPAPAGRSLLDTSAGFDGSVSLGDGQVFYSDNTMTTGSGAWQPVPSLGLAVALILTVLAVMA</sequence>
<feature type="compositionally biased region" description="Acidic residues" evidence="1">
    <location>
        <begin position="313"/>
        <end position="336"/>
    </location>
</feature>